<dbReference type="InterPro" id="IPR013525">
    <property type="entry name" value="ABC2_TM"/>
</dbReference>
<comment type="similarity">
    <text evidence="6">Belongs to the ABC-2 integral membrane protein family.</text>
</comment>
<dbReference type="EMBL" id="JNBQ01000005">
    <property type="protein sequence ID" value="KLN35283.1"/>
    <property type="molecule type" value="Genomic_DNA"/>
</dbReference>
<accession>A0A0H2KQ34</accession>
<dbReference type="PANTHER" id="PTHR43027">
    <property type="entry name" value="DOXORUBICIN RESISTANCE ABC TRANSPORTER PERMEASE PROTEIN DRRC-RELATED"/>
    <property type="match status" value="1"/>
</dbReference>
<sequence length="268" mass="27892">MTAATTTLPRVPTARAGWRGFGTLLRTEARLFLRDGTAVFFALVFPTVLLVGVGFAIPGMREPITGAGAPWDGLTAIATYVPIVLAAAVATPALTTMPVTFATAREKGLLRRLSTTPMRPQGVVVAHLLINLGAIAVSAVLALVVGQVVFGLAAPVSPPTVVLAFVLTVLSMLSLGMVVAAVAAKGSTASAIGNLVYFPMLFLSGMWTPGPIMPDVVRDIGQFSPLGAAAQAMSAGWFETEVPTLQLVVMVAWTAVLLPLAVKLFRWS</sequence>
<feature type="transmembrane region" description="Helical" evidence="6">
    <location>
        <begin position="38"/>
        <end position="57"/>
    </location>
</feature>
<dbReference type="PROSITE" id="PS51012">
    <property type="entry name" value="ABC_TM2"/>
    <property type="match status" value="1"/>
</dbReference>
<dbReference type="GO" id="GO:0046677">
    <property type="term" value="P:response to antibiotic"/>
    <property type="evidence" value="ECO:0007669"/>
    <property type="project" value="UniProtKB-KW"/>
</dbReference>
<dbReference type="Proteomes" id="UP000035265">
    <property type="component" value="Unassembled WGS sequence"/>
</dbReference>
<evidence type="ECO:0000256" key="2">
    <source>
        <dbReference type="ARBA" id="ARBA00022692"/>
    </source>
</evidence>
<feature type="domain" description="ABC transmembrane type-2" evidence="7">
    <location>
        <begin position="37"/>
        <end position="268"/>
    </location>
</feature>
<dbReference type="AlphaFoldDB" id="A0A0H2KQ34"/>
<keyword evidence="5" id="KW-0046">Antibiotic resistance</keyword>
<dbReference type="PATRIC" id="fig|264251.5.peg.1547"/>
<feature type="transmembrane region" description="Helical" evidence="6">
    <location>
        <begin position="77"/>
        <end position="102"/>
    </location>
</feature>
<proteinExistence type="inferred from homology"/>
<evidence type="ECO:0000259" key="7">
    <source>
        <dbReference type="PROSITE" id="PS51012"/>
    </source>
</evidence>
<dbReference type="InterPro" id="IPR047817">
    <property type="entry name" value="ABC2_TM_bact-type"/>
</dbReference>
<evidence type="ECO:0000256" key="1">
    <source>
        <dbReference type="ARBA" id="ARBA00004141"/>
    </source>
</evidence>
<feature type="transmembrane region" description="Helical" evidence="6">
    <location>
        <begin position="123"/>
        <end position="150"/>
    </location>
</feature>
<name>A0A0H2KQ34_9MICO</name>
<evidence type="ECO:0000256" key="5">
    <source>
        <dbReference type="ARBA" id="ARBA00023251"/>
    </source>
</evidence>
<dbReference type="GO" id="GO:0043190">
    <property type="term" value="C:ATP-binding cassette (ABC) transporter complex"/>
    <property type="evidence" value="ECO:0007669"/>
    <property type="project" value="InterPro"/>
</dbReference>
<reference evidence="8 9" key="1">
    <citation type="submission" date="2014-05" db="EMBL/GenBank/DDBJ databases">
        <title>Cellulosimicrobium funkei U11 genome.</title>
        <authorList>
            <person name="Hu C."/>
            <person name="Gong Y."/>
            <person name="Wan W."/>
            <person name="Jiang M."/>
        </authorList>
    </citation>
    <scope>NUCLEOTIDE SEQUENCE [LARGE SCALE GENOMIC DNA]</scope>
    <source>
        <strain evidence="8 9">U11</strain>
    </source>
</reference>
<keyword evidence="2 6" id="KW-0812">Transmembrane</keyword>
<dbReference type="PIRSF" id="PIRSF006648">
    <property type="entry name" value="DrrB"/>
    <property type="match status" value="1"/>
</dbReference>
<evidence type="ECO:0000313" key="9">
    <source>
        <dbReference type="Proteomes" id="UP000035265"/>
    </source>
</evidence>
<dbReference type="GO" id="GO:0140359">
    <property type="term" value="F:ABC-type transporter activity"/>
    <property type="evidence" value="ECO:0007669"/>
    <property type="project" value="InterPro"/>
</dbReference>
<dbReference type="PANTHER" id="PTHR43027:SF2">
    <property type="entry name" value="TRANSPORT PERMEASE PROTEIN"/>
    <property type="match status" value="1"/>
</dbReference>
<dbReference type="InterPro" id="IPR052902">
    <property type="entry name" value="ABC-2_transporter"/>
</dbReference>
<keyword evidence="6" id="KW-0813">Transport</keyword>
<keyword evidence="6" id="KW-1003">Cell membrane</keyword>
<protein>
    <recommendedName>
        <fullName evidence="6">Transport permease protein</fullName>
    </recommendedName>
</protein>
<dbReference type="InterPro" id="IPR000412">
    <property type="entry name" value="ABC_2_transport"/>
</dbReference>
<feature type="transmembrane region" description="Helical" evidence="6">
    <location>
        <begin position="162"/>
        <end position="184"/>
    </location>
</feature>
<keyword evidence="9" id="KW-1185">Reference proteome</keyword>
<dbReference type="STRING" id="264251.FB00_07605"/>
<evidence type="ECO:0000256" key="4">
    <source>
        <dbReference type="ARBA" id="ARBA00023136"/>
    </source>
</evidence>
<keyword evidence="3 6" id="KW-1133">Transmembrane helix</keyword>
<organism evidence="8 9">
    <name type="scientific">Cellulosimicrobium funkei</name>
    <dbReference type="NCBI Taxonomy" id="264251"/>
    <lineage>
        <taxon>Bacteria</taxon>
        <taxon>Bacillati</taxon>
        <taxon>Actinomycetota</taxon>
        <taxon>Actinomycetes</taxon>
        <taxon>Micrococcales</taxon>
        <taxon>Promicromonosporaceae</taxon>
        <taxon>Cellulosimicrobium</taxon>
    </lineage>
</organism>
<dbReference type="Pfam" id="PF01061">
    <property type="entry name" value="ABC2_membrane"/>
    <property type="match status" value="1"/>
</dbReference>
<gene>
    <name evidence="8" type="ORF">FB00_07605</name>
</gene>
<dbReference type="RefSeq" id="WP_052877527.1">
    <property type="nucleotide sequence ID" value="NZ_JNBQ01000005.1"/>
</dbReference>
<feature type="transmembrane region" description="Helical" evidence="6">
    <location>
        <begin position="191"/>
        <end position="208"/>
    </location>
</feature>
<feature type="transmembrane region" description="Helical" evidence="6">
    <location>
        <begin position="245"/>
        <end position="265"/>
    </location>
</feature>
<evidence type="ECO:0000256" key="3">
    <source>
        <dbReference type="ARBA" id="ARBA00022989"/>
    </source>
</evidence>
<evidence type="ECO:0000313" key="8">
    <source>
        <dbReference type="EMBL" id="KLN35283.1"/>
    </source>
</evidence>
<dbReference type="PRINTS" id="PR00164">
    <property type="entry name" value="ABC2TRNSPORT"/>
</dbReference>
<comment type="subcellular location">
    <subcellularLocation>
        <location evidence="6">Cell membrane</location>
        <topology evidence="6">Multi-pass membrane protein</topology>
    </subcellularLocation>
    <subcellularLocation>
        <location evidence="1">Membrane</location>
        <topology evidence="1">Multi-pass membrane protein</topology>
    </subcellularLocation>
</comment>
<comment type="caution">
    <text evidence="8">The sequence shown here is derived from an EMBL/GenBank/DDBJ whole genome shotgun (WGS) entry which is preliminary data.</text>
</comment>
<keyword evidence="4 6" id="KW-0472">Membrane</keyword>
<evidence type="ECO:0000256" key="6">
    <source>
        <dbReference type="RuleBase" id="RU361157"/>
    </source>
</evidence>